<sequence>MVQLIRCRILGWEENPWLGKCGCGNPSSGSVSGKTESKQKSIRWWWKKSPAKELGRSLRKSFRCVPTKDGHKIPQFPETPEKTLDLSYIVPPPTPPTAHNGFHETGHSRASLDAASMDSCGTSKSPSKVRSSMDSYRGDDEHRLIARYTACLASNSNGLVSHKNINLFT</sequence>
<comment type="caution">
    <text evidence="2">The sequence shown here is derived from an EMBL/GenBank/DDBJ whole genome shotgun (WGS) entry which is preliminary data.</text>
</comment>
<feature type="region of interest" description="Disordered" evidence="1">
    <location>
        <begin position="116"/>
        <end position="135"/>
    </location>
</feature>
<evidence type="ECO:0000313" key="2">
    <source>
        <dbReference type="EMBL" id="KAK2189293.1"/>
    </source>
</evidence>
<feature type="compositionally biased region" description="Polar residues" evidence="1">
    <location>
        <begin position="119"/>
        <end position="134"/>
    </location>
</feature>
<gene>
    <name evidence="2" type="ORF">NP493_109g00018</name>
</gene>
<keyword evidence="3" id="KW-1185">Reference proteome</keyword>
<evidence type="ECO:0000313" key="3">
    <source>
        <dbReference type="Proteomes" id="UP001209878"/>
    </source>
</evidence>
<dbReference type="Proteomes" id="UP001209878">
    <property type="component" value="Unassembled WGS sequence"/>
</dbReference>
<evidence type="ECO:0000256" key="1">
    <source>
        <dbReference type="SAM" id="MobiDB-lite"/>
    </source>
</evidence>
<reference evidence="2" key="1">
    <citation type="journal article" date="2023" name="Mol. Biol. Evol.">
        <title>Third-Generation Sequencing Reveals the Adaptive Role of the Epigenome in Three Deep-Sea Polychaetes.</title>
        <authorList>
            <person name="Perez M."/>
            <person name="Aroh O."/>
            <person name="Sun Y."/>
            <person name="Lan Y."/>
            <person name="Juniper S.K."/>
            <person name="Young C.R."/>
            <person name="Angers B."/>
            <person name="Qian P.Y."/>
        </authorList>
    </citation>
    <scope>NUCLEOTIDE SEQUENCE</scope>
    <source>
        <strain evidence="2">R07B-5</strain>
    </source>
</reference>
<dbReference type="EMBL" id="JAODUO010000109">
    <property type="protein sequence ID" value="KAK2189293.1"/>
    <property type="molecule type" value="Genomic_DNA"/>
</dbReference>
<accession>A0AAD9UH37</accession>
<dbReference type="AlphaFoldDB" id="A0AAD9UH37"/>
<organism evidence="2 3">
    <name type="scientific">Ridgeia piscesae</name>
    <name type="common">Tubeworm</name>
    <dbReference type="NCBI Taxonomy" id="27915"/>
    <lineage>
        <taxon>Eukaryota</taxon>
        <taxon>Metazoa</taxon>
        <taxon>Spiralia</taxon>
        <taxon>Lophotrochozoa</taxon>
        <taxon>Annelida</taxon>
        <taxon>Polychaeta</taxon>
        <taxon>Sedentaria</taxon>
        <taxon>Canalipalpata</taxon>
        <taxon>Sabellida</taxon>
        <taxon>Siboglinidae</taxon>
        <taxon>Ridgeia</taxon>
    </lineage>
</organism>
<name>A0AAD9UH37_RIDPI</name>
<proteinExistence type="predicted"/>
<protein>
    <submittedName>
        <fullName evidence="2">Uncharacterized protein</fullName>
    </submittedName>
</protein>